<accession>A0A8H6HDG7</accession>
<evidence type="ECO:0000256" key="1">
    <source>
        <dbReference type="SAM" id="MobiDB-lite"/>
    </source>
</evidence>
<reference evidence="2 3" key="1">
    <citation type="submission" date="2020-07" db="EMBL/GenBank/DDBJ databases">
        <title>Comparative genomics of pyrophilous fungi reveals a link between fire events and developmental genes.</title>
        <authorList>
            <consortium name="DOE Joint Genome Institute"/>
            <person name="Steindorff A.S."/>
            <person name="Carver A."/>
            <person name="Calhoun S."/>
            <person name="Stillman K."/>
            <person name="Liu H."/>
            <person name="Lipzen A."/>
            <person name="Pangilinan J."/>
            <person name="Labutti K."/>
            <person name="Bruns T.D."/>
            <person name="Grigoriev I.V."/>
        </authorList>
    </citation>
    <scope>NUCLEOTIDE SEQUENCE [LARGE SCALE GENOMIC DNA]</scope>
    <source>
        <strain evidence="2 3">CBS 144469</strain>
    </source>
</reference>
<gene>
    <name evidence="2" type="ORF">DFP72DRAFT_1098163</name>
</gene>
<organism evidence="2 3">
    <name type="scientific">Ephemerocybe angulata</name>
    <dbReference type="NCBI Taxonomy" id="980116"/>
    <lineage>
        <taxon>Eukaryota</taxon>
        <taxon>Fungi</taxon>
        <taxon>Dikarya</taxon>
        <taxon>Basidiomycota</taxon>
        <taxon>Agaricomycotina</taxon>
        <taxon>Agaricomycetes</taxon>
        <taxon>Agaricomycetidae</taxon>
        <taxon>Agaricales</taxon>
        <taxon>Agaricineae</taxon>
        <taxon>Psathyrellaceae</taxon>
        <taxon>Ephemerocybe</taxon>
    </lineage>
</organism>
<comment type="caution">
    <text evidence="2">The sequence shown here is derived from an EMBL/GenBank/DDBJ whole genome shotgun (WGS) entry which is preliminary data.</text>
</comment>
<protein>
    <submittedName>
        <fullName evidence="2">Uncharacterized protein</fullName>
    </submittedName>
</protein>
<feature type="region of interest" description="Disordered" evidence="1">
    <location>
        <begin position="1"/>
        <end position="20"/>
    </location>
</feature>
<name>A0A8H6HDG7_9AGAR</name>
<evidence type="ECO:0000313" key="2">
    <source>
        <dbReference type="EMBL" id="KAF6743761.1"/>
    </source>
</evidence>
<feature type="region of interest" description="Disordered" evidence="1">
    <location>
        <begin position="235"/>
        <end position="256"/>
    </location>
</feature>
<keyword evidence="3" id="KW-1185">Reference proteome</keyword>
<dbReference type="Proteomes" id="UP000521943">
    <property type="component" value="Unassembled WGS sequence"/>
</dbReference>
<feature type="compositionally biased region" description="Polar residues" evidence="1">
    <location>
        <begin position="235"/>
        <end position="250"/>
    </location>
</feature>
<dbReference type="AlphaFoldDB" id="A0A8H6HDG7"/>
<evidence type="ECO:0000313" key="3">
    <source>
        <dbReference type="Proteomes" id="UP000521943"/>
    </source>
</evidence>
<sequence>MSFPSTKVPVQLGGWGTHDTRIPKSRKIERGLEGFGSGTSNRQTTATVVAEEAYGLDDPAQWKRGAVTYPSSSQFTRVRNTSAYLGKFSHSLPSLVPNPPIRRSLHSRRGLATTSTKVLRYFCKKMESCGREDRDKPSLTCISGGSTNDGEMGDAMEGDWDVLELAVVLDGFNFELQRIRSLREGRTTLCSPVGYWARSFDPPTSRRRRGARPLPRVHLLPQILHGAALVTHTGSTRPLYSSSSQTQRTAPSISTPPSSSLTCLGCDTYSSSSLYSHSRCESQYHSGSGYHSHSCSTNSRSQTANIQVLQAAPCSRLPGTPRTLRFPRLGQDALVLSRRLTSSRVSWDAEDDDFWERFEFGLGRGRCGKGGFGNDGRRKRCCVGRWMEDPLPHRLQPLGLHHFRTHEPPSESHLIALPPPSPPRGAHHLACLRPPERSNPRKVIIWFFCLFALVRPFPEFEWAETLSASASDPTTSSNSSGRARNAVNHLSEHWRRVYCDGHTPAEVLGCLHPETRGNILSFERECDGDQELTAHNSRGRSHERAPRESAPIPFYLWFQNPPHPTFATPFERLLHPSAFSHKAMTMTMISTTVLRFFCAKREEDRGNYARNNHTGMGRAMVKRELGEVTHGLLVVKRTRSTLHTLIPRSQSVFTPAHRYLDTMILSSLRGMGSASVVYRYYLTLPKSSLDHRRGVPLASRLQKSHIWLRRSGPVDGWHLSGNQPASRKEEGREIRKTVGKFKLRPPNYGYGRDRGRHRGGVSLLNENEGAVTQPANALFDKSLWEQRGGDWEVHWRWVRQAGKRIME</sequence>
<proteinExistence type="predicted"/>
<dbReference type="EMBL" id="JACGCI010000136">
    <property type="protein sequence ID" value="KAF6743761.1"/>
    <property type="molecule type" value="Genomic_DNA"/>
</dbReference>